<dbReference type="SUPFAM" id="SSF53187">
    <property type="entry name" value="Zn-dependent exopeptidases"/>
    <property type="match status" value="1"/>
</dbReference>
<evidence type="ECO:0000313" key="9">
    <source>
        <dbReference type="EMBL" id="WXA95700.1"/>
    </source>
</evidence>
<keyword evidence="4" id="KW-0479">Metal-binding</keyword>
<reference evidence="9 10" key="1">
    <citation type="submission" date="2021-12" db="EMBL/GenBank/DDBJ databases">
        <title>Discovery of the Pendulisporaceae a myxobacterial family with distinct sporulation behavior and unique specialized metabolism.</title>
        <authorList>
            <person name="Garcia R."/>
            <person name="Popoff A."/>
            <person name="Bader C.D."/>
            <person name="Loehr J."/>
            <person name="Walesch S."/>
            <person name="Walt C."/>
            <person name="Boldt J."/>
            <person name="Bunk B."/>
            <person name="Haeckl F.J.F.P.J."/>
            <person name="Gunesch A.P."/>
            <person name="Birkelbach J."/>
            <person name="Nuebel U."/>
            <person name="Pietschmann T."/>
            <person name="Bach T."/>
            <person name="Mueller R."/>
        </authorList>
    </citation>
    <scope>NUCLEOTIDE SEQUENCE [LARGE SCALE GENOMIC DNA]</scope>
    <source>
        <strain evidence="9 10">MSr12523</strain>
    </source>
</reference>
<dbReference type="InterPro" id="IPR050072">
    <property type="entry name" value="Peptidase_M20A"/>
</dbReference>
<evidence type="ECO:0000256" key="2">
    <source>
        <dbReference type="ARBA" id="ARBA00001947"/>
    </source>
</evidence>
<keyword evidence="6" id="KW-0862">Zinc</keyword>
<evidence type="ECO:0000256" key="5">
    <source>
        <dbReference type="ARBA" id="ARBA00022801"/>
    </source>
</evidence>
<organism evidence="9 10">
    <name type="scientific">Pendulispora brunnea</name>
    <dbReference type="NCBI Taxonomy" id="2905690"/>
    <lineage>
        <taxon>Bacteria</taxon>
        <taxon>Pseudomonadati</taxon>
        <taxon>Myxococcota</taxon>
        <taxon>Myxococcia</taxon>
        <taxon>Myxococcales</taxon>
        <taxon>Sorangiineae</taxon>
        <taxon>Pendulisporaceae</taxon>
        <taxon>Pendulispora</taxon>
    </lineage>
</organism>
<dbReference type="InterPro" id="IPR011650">
    <property type="entry name" value="Peptidase_M20_dimer"/>
</dbReference>
<dbReference type="Gene3D" id="3.30.70.360">
    <property type="match status" value="1"/>
</dbReference>
<evidence type="ECO:0000256" key="1">
    <source>
        <dbReference type="ARBA" id="ARBA00001941"/>
    </source>
</evidence>
<accession>A0ABZ2KAJ7</accession>
<dbReference type="Pfam" id="PF07687">
    <property type="entry name" value="M20_dimer"/>
    <property type="match status" value="1"/>
</dbReference>
<comment type="cofactor">
    <cofactor evidence="2">
        <name>Zn(2+)</name>
        <dbReference type="ChEBI" id="CHEBI:29105"/>
    </cofactor>
</comment>
<dbReference type="InterPro" id="IPR002933">
    <property type="entry name" value="Peptidase_M20"/>
</dbReference>
<proteinExistence type="inferred from homology"/>
<sequence length="430" mass="44720">MDLSALERRVVDAVDANELMADLEALVAIPSTGGSDAEHDVQAWCARRLAQLGANVDHWRMDLEELVARPDFPGQEVTRREAYGCVGRLGGSSGSSGSSGEGRPALVLCGHVDVVPPGNLDAWPDRDPWSLRVEGGAIAGRGTCDMKGGLAAIFGAVSALARAGVRLRRPLAVHAVVGEEDGGLGAFATLLRGHVGDACVIAEPTAGAIIPANAGSLTFQLDVPGQAAHGSTRTLGVSAIDKLSVLLAALRELEGHRNANPDPWLAHLDMPYPLSVGIVRAGDWASTVPDRALAEGRYGVRLGESVDAARREFEAVIARACAADPWLASHPARVQWPGGVFASGRLPEQHPLTAELSGTITALGGGAPAVLGAPYGSDLRLYIGAGVPTVQFGPGDIRYAHALDEHVSLAEMESAARAFALLALRRCGTE</sequence>
<dbReference type="InterPro" id="IPR036264">
    <property type="entry name" value="Bact_exopeptidase_dim_dom"/>
</dbReference>
<dbReference type="Pfam" id="PF01546">
    <property type="entry name" value="Peptidase_M20"/>
    <property type="match status" value="1"/>
</dbReference>
<evidence type="ECO:0000313" key="10">
    <source>
        <dbReference type="Proteomes" id="UP001379533"/>
    </source>
</evidence>
<dbReference type="PANTHER" id="PTHR43808">
    <property type="entry name" value="ACETYLORNITHINE DEACETYLASE"/>
    <property type="match status" value="1"/>
</dbReference>
<comment type="similarity">
    <text evidence="3">Belongs to the peptidase M20A family.</text>
</comment>
<keyword evidence="10" id="KW-1185">Reference proteome</keyword>
<keyword evidence="7" id="KW-0170">Cobalt</keyword>
<comment type="cofactor">
    <cofactor evidence="1">
        <name>Co(2+)</name>
        <dbReference type="ChEBI" id="CHEBI:48828"/>
    </cofactor>
</comment>
<name>A0ABZ2KAJ7_9BACT</name>
<feature type="domain" description="Peptidase M20 dimerisation" evidence="8">
    <location>
        <begin position="213"/>
        <end position="322"/>
    </location>
</feature>
<evidence type="ECO:0000259" key="8">
    <source>
        <dbReference type="Pfam" id="PF07687"/>
    </source>
</evidence>
<keyword evidence="5" id="KW-0378">Hydrolase</keyword>
<evidence type="ECO:0000256" key="4">
    <source>
        <dbReference type="ARBA" id="ARBA00022723"/>
    </source>
</evidence>
<dbReference type="InterPro" id="IPR010182">
    <property type="entry name" value="ArgE/DapE"/>
</dbReference>
<protein>
    <submittedName>
        <fullName evidence="9">ArgE/DapE family deacylase</fullName>
    </submittedName>
</protein>
<dbReference type="SUPFAM" id="SSF55031">
    <property type="entry name" value="Bacterial exopeptidase dimerisation domain"/>
    <property type="match status" value="1"/>
</dbReference>
<dbReference type="NCBIfam" id="TIGR01910">
    <property type="entry name" value="DapE-ArgE"/>
    <property type="match status" value="1"/>
</dbReference>
<evidence type="ECO:0000256" key="3">
    <source>
        <dbReference type="ARBA" id="ARBA00006247"/>
    </source>
</evidence>
<dbReference type="Proteomes" id="UP001379533">
    <property type="component" value="Chromosome"/>
</dbReference>
<dbReference type="EMBL" id="CP089982">
    <property type="protein sequence ID" value="WXA95700.1"/>
    <property type="molecule type" value="Genomic_DNA"/>
</dbReference>
<dbReference type="Gene3D" id="3.40.630.10">
    <property type="entry name" value="Zn peptidases"/>
    <property type="match status" value="1"/>
</dbReference>
<gene>
    <name evidence="9" type="ORF">LZC95_02440</name>
</gene>
<evidence type="ECO:0000256" key="6">
    <source>
        <dbReference type="ARBA" id="ARBA00022833"/>
    </source>
</evidence>
<dbReference type="RefSeq" id="WP_394846308.1">
    <property type="nucleotide sequence ID" value="NZ_CP089982.1"/>
</dbReference>
<dbReference type="PANTHER" id="PTHR43808:SF25">
    <property type="entry name" value="PEPTIDASE M20 DIMERISATION DOMAIN-CONTAINING PROTEIN"/>
    <property type="match status" value="1"/>
</dbReference>
<evidence type="ECO:0000256" key="7">
    <source>
        <dbReference type="ARBA" id="ARBA00023285"/>
    </source>
</evidence>